<proteinExistence type="predicted"/>
<evidence type="ECO:0000256" key="1">
    <source>
        <dbReference type="SAM" id="MobiDB-lite"/>
    </source>
</evidence>
<dbReference type="OrthoDB" id="10066767at2759"/>
<reference evidence="2 3" key="1">
    <citation type="journal article" date="2019" name="Commun. Biol.">
        <title>The bagworm genome reveals a unique fibroin gene that provides high tensile strength.</title>
        <authorList>
            <person name="Kono N."/>
            <person name="Nakamura H."/>
            <person name="Ohtoshi R."/>
            <person name="Tomita M."/>
            <person name="Numata K."/>
            <person name="Arakawa K."/>
        </authorList>
    </citation>
    <scope>NUCLEOTIDE SEQUENCE [LARGE SCALE GENOMIC DNA]</scope>
</reference>
<protein>
    <submittedName>
        <fullName evidence="2">Uncharacterized protein</fullName>
    </submittedName>
</protein>
<feature type="region of interest" description="Disordered" evidence="1">
    <location>
        <begin position="1"/>
        <end position="81"/>
    </location>
</feature>
<keyword evidence="3" id="KW-1185">Reference proteome</keyword>
<feature type="compositionally biased region" description="Basic residues" evidence="1">
    <location>
        <begin position="40"/>
        <end position="59"/>
    </location>
</feature>
<dbReference type="EMBL" id="BGZK01000592">
    <property type="protein sequence ID" value="GBP51956.1"/>
    <property type="molecule type" value="Genomic_DNA"/>
</dbReference>
<evidence type="ECO:0000313" key="2">
    <source>
        <dbReference type="EMBL" id="GBP51956.1"/>
    </source>
</evidence>
<organism evidence="2 3">
    <name type="scientific">Eumeta variegata</name>
    <name type="common">Bagworm moth</name>
    <name type="synonym">Eumeta japonica</name>
    <dbReference type="NCBI Taxonomy" id="151549"/>
    <lineage>
        <taxon>Eukaryota</taxon>
        <taxon>Metazoa</taxon>
        <taxon>Ecdysozoa</taxon>
        <taxon>Arthropoda</taxon>
        <taxon>Hexapoda</taxon>
        <taxon>Insecta</taxon>
        <taxon>Pterygota</taxon>
        <taxon>Neoptera</taxon>
        <taxon>Endopterygota</taxon>
        <taxon>Lepidoptera</taxon>
        <taxon>Glossata</taxon>
        <taxon>Ditrysia</taxon>
        <taxon>Tineoidea</taxon>
        <taxon>Psychidae</taxon>
        <taxon>Oiketicinae</taxon>
        <taxon>Eumeta</taxon>
    </lineage>
</organism>
<sequence length="185" mass="20827">METLATIAPHQKNGTTGQNSRIQTSSRPLPRSTRHLQFARPRHVPRPKPNRRNRQKSRQRCAQQKPRTQHSRPEHIAPLQSTGNMITELATALTLAARAPAVEKSLRGKAKDAVRNLLNYSKNSETVMNALEKRFGRPDAIAIAEIQNLRTLQRPTDSPNSICEFAGDFTNIISSLRKLKRILSL</sequence>
<feature type="compositionally biased region" description="Polar residues" evidence="1">
    <location>
        <begin position="12"/>
        <end position="27"/>
    </location>
</feature>
<gene>
    <name evidence="2" type="ORF">EVAR_80051_1</name>
</gene>
<name>A0A4C1WKH8_EUMVA</name>
<dbReference type="AlphaFoldDB" id="A0A4C1WKH8"/>
<evidence type="ECO:0000313" key="3">
    <source>
        <dbReference type="Proteomes" id="UP000299102"/>
    </source>
</evidence>
<accession>A0A4C1WKH8</accession>
<comment type="caution">
    <text evidence="2">The sequence shown here is derived from an EMBL/GenBank/DDBJ whole genome shotgun (WGS) entry which is preliminary data.</text>
</comment>
<dbReference type="Proteomes" id="UP000299102">
    <property type="component" value="Unassembled WGS sequence"/>
</dbReference>